<sequence length="7" mass="776">MLTQAVN</sequence>
<evidence type="ECO:0000313" key="1">
    <source>
        <dbReference type="EnsemblFungi" id="CPAR2_503060-T-p1"/>
    </source>
</evidence>
<name>A0AAJ8W509_CANPC</name>
<accession>A0AAJ8W509</accession>
<dbReference type="EnsemblFungi" id="CPAR2_503060-T">
    <property type="protein sequence ID" value="CPAR2_503060-T-p1"/>
    <property type="gene ID" value="CPAR2_503060"/>
</dbReference>
<proteinExistence type="predicted"/>
<organism evidence="1">
    <name type="scientific">Candida parapsilosis (strain CDC 317 / ATCC MYA-4646)</name>
    <name type="common">Yeast</name>
    <name type="synonym">Monilia parapsilosis</name>
    <dbReference type="NCBI Taxonomy" id="578454"/>
    <lineage>
        <taxon>Eukaryota</taxon>
        <taxon>Fungi</taxon>
        <taxon>Dikarya</taxon>
        <taxon>Ascomycota</taxon>
        <taxon>Saccharomycotina</taxon>
        <taxon>Pichiomycetes</taxon>
        <taxon>Debaryomycetaceae</taxon>
        <taxon>Candida/Lodderomyces clade</taxon>
        <taxon>Candida</taxon>
    </lineage>
</organism>
<protein>
    <submittedName>
        <fullName evidence="1">Uncharacterized protein</fullName>
    </submittedName>
</protein>
<reference evidence="1" key="1">
    <citation type="submission" date="2025-05" db="UniProtKB">
        <authorList>
            <consortium name="EnsemblFungi"/>
        </authorList>
    </citation>
    <scope>IDENTIFICATION</scope>
</reference>